<dbReference type="PANTHER" id="PTHR31793:SF27">
    <property type="entry name" value="NOVEL THIOESTERASE SUPERFAMILY DOMAIN AND SAPOSIN A-TYPE DOMAIN CONTAINING PROTEIN (0610012H03RIK)"/>
    <property type="match status" value="1"/>
</dbReference>
<dbReference type="OrthoDB" id="9800856at2"/>
<sequence length="137" mass="16198">MYTASTQIRVRYAETDQMAYVYYGNYAMYYEVARVEALKQIGFSYGELEKAGIMMPVHENYSKYHSPAKYDQLLTIKVTIPEIPKVRMRFNYEIRNEQNYLINEGMTTLVFVNMESNKLTKAPKELVQVLEPYFDEK</sequence>
<dbReference type="SUPFAM" id="SSF54637">
    <property type="entry name" value="Thioesterase/thiol ester dehydrase-isomerase"/>
    <property type="match status" value="1"/>
</dbReference>
<evidence type="ECO:0000256" key="2">
    <source>
        <dbReference type="ARBA" id="ARBA00022801"/>
    </source>
</evidence>
<organism evidence="3 4">
    <name type="scientific">Roseivirga seohaensis subsp. aquiponti</name>
    <dbReference type="NCBI Taxonomy" id="1566026"/>
    <lineage>
        <taxon>Bacteria</taxon>
        <taxon>Pseudomonadati</taxon>
        <taxon>Bacteroidota</taxon>
        <taxon>Cytophagia</taxon>
        <taxon>Cytophagales</taxon>
        <taxon>Roseivirgaceae</taxon>
        <taxon>Roseivirga</taxon>
    </lineage>
</organism>
<protein>
    <submittedName>
        <fullName evidence="3">Thioesterase</fullName>
    </submittedName>
</protein>
<dbReference type="CDD" id="cd00586">
    <property type="entry name" value="4HBT"/>
    <property type="match status" value="1"/>
</dbReference>
<dbReference type="NCBIfam" id="TIGR00051">
    <property type="entry name" value="YbgC/FadM family acyl-CoA thioesterase"/>
    <property type="match status" value="1"/>
</dbReference>
<keyword evidence="4" id="KW-1185">Reference proteome</keyword>
<dbReference type="AlphaFoldDB" id="A0A0L8ANL2"/>
<evidence type="ECO:0000256" key="1">
    <source>
        <dbReference type="ARBA" id="ARBA00005953"/>
    </source>
</evidence>
<proteinExistence type="inferred from homology"/>
<dbReference type="Gene3D" id="3.10.129.10">
    <property type="entry name" value="Hotdog Thioesterase"/>
    <property type="match status" value="1"/>
</dbReference>
<dbReference type="Pfam" id="PF13279">
    <property type="entry name" value="4HBT_2"/>
    <property type="match status" value="1"/>
</dbReference>
<gene>
    <name evidence="3" type="ORF">OB69_04700</name>
</gene>
<dbReference type="InterPro" id="IPR050563">
    <property type="entry name" value="4-hydroxybenzoyl-CoA_TE"/>
</dbReference>
<accession>A0A0L8ANL2</accession>
<dbReference type="GO" id="GO:0047617">
    <property type="term" value="F:fatty acyl-CoA hydrolase activity"/>
    <property type="evidence" value="ECO:0007669"/>
    <property type="project" value="TreeGrafter"/>
</dbReference>
<comment type="similarity">
    <text evidence="1">Belongs to the 4-hydroxybenzoyl-CoA thioesterase family.</text>
</comment>
<dbReference type="InterPro" id="IPR029069">
    <property type="entry name" value="HotDog_dom_sf"/>
</dbReference>
<evidence type="ECO:0000313" key="4">
    <source>
        <dbReference type="Proteomes" id="UP000036908"/>
    </source>
</evidence>
<dbReference type="RefSeq" id="WP_053222541.1">
    <property type="nucleotide sequence ID" value="NZ_JSVA01000005.1"/>
</dbReference>
<comment type="caution">
    <text evidence="3">The sequence shown here is derived from an EMBL/GenBank/DDBJ whole genome shotgun (WGS) entry which is preliminary data.</text>
</comment>
<dbReference type="Proteomes" id="UP000036908">
    <property type="component" value="Unassembled WGS sequence"/>
</dbReference>
<name>A0A0L8ANL2_9BACT</name>
<evidence type="ECO:0000313" key="3">
    <source>
        <dbReference type="EMBL" id="KOF03856.1"/>
    </source>
</evidence>
<dbReference type="PATRIC" id="fig|1566026.4.peg.2760"/>
<reference evidence="4" key="1">
    <citation type="submission" date="2014-11" db="EMBL/GenBank/DDBJ databases">
        <title>Genome sequencing of Roseivirga sp. D-25.</title>
        <authorList>
            <person name="Selvaratnam C."/>
            <person name="Thevarajoo S."/>
            <person name="Goh K.M."/>
            <person name="Eee R."/>
            <person name="Chan K.-G."/>
            <person name="Chong C.S."/>
        </authorList>
    </citation>
    <scope>NUCLEOTIDE SEQUENCE [LARGE SCALE GENOMIC DNA]</scope>
    <source>
        <strain evidence="4">D-25</strain>
    </source>
</reference>
<dbReference type="PANTHER" id="PTHR31793">
    <property type="entry name" value="4-HYDROXYBENZOYL-COA THIOESTERASE FAMILY MEMBER"/>
    <property type="match status" value="1"/>
</dbReference>
<dbReference type="EMBL" id="JSVA01000005">
    <property type="protein sequence ID" value="KOF03856.1"/>
    <property type="molecule type" value="Genomic_DNA"/>
</dbReference>
<dbReference type="InterPro" id="IPR006684">
    <property type="entry name" value="YbgC/YbaW"/>
</dbReference>
<dbReference type="PIRSF" id="PIRSF003230">
    <property type="entry name" value="YbgC"/>
    <property type="match status" value="1"/>
</dbReference>
<keyword evidence="2" id="KW-0378">Hydrolase</keyword>